<keyword evidence="1" id="KW-1133">Transmembrane helix</keyword>
<feature type="transmembrane region" description="Helical" evidence="1">
    <location>
        <begin position="194"/>
        <end position="215"/>
    </location>
</feature>
<feature type="transmembrane region" description="Helical" evidence="1">
    <location>
        <begin position="112"/>
        <end position="137"/>
    </location>
</feature>
<keyword evidence="3" id="KW-1185">Reference proteome</keyword>
<accession>A0ABY7M0S2</accession>
<dbReference type="EMBL" id="CP115156">
    <property type="protein sequence ID" value="WBL31224.1"/>
    <property type="molecule type" value="Genomic_DNA"/>
</dbReference>
<feature type="transmembrane region" description="Helical" evidence="1">
    <location>
        <begin position="163"/>
        <end position="182"/>
    </location>
</feature>
<reference evidence="2" key="1">
    <citation type="submission" date="2022-12" db="EMBL/GenBank/DDBJ databases">
        <title>Genomic Characterization of Candidatus Phytoplasma sacchari in China.</title>
        <authorList>
            <person name="Zhang R.-Y."/>
        </authorList>
    </citation>
    <scope>NUCLEOTIDE SEQUENCE [LARGE SCALE GENOMIC DNA]</scope>
    <source>
        <strain evidence="2">SCWL1</strain>
    </source>
</reference>
<gene>
    <name evidence="2" type="ORF">O7R10_01245</name>
</gene>
<keyword evidence="1" id="KW-0812">Transmembrane</keyword>
<keyword evidence="1" id="KW-0472">Membrane</keyword>
<organism evidence="2 3">
    <name type="scientific">Candidatus Phytoplasma sacchari</name>
    <dbReference type="NCBI Taxonomy" id="2609813"/>
    <lineage>
        <taxon>Bacteria</taxon>
        <taxon>Bacillati</taxon>
        <taxon>Mycoplasmatota</taxon>
        <taxon>Mollicutes</taxon>
        <taxon>Acholeplasmatales</taxon>
        <taxon>Acholeplasmataceae</taxon>
        <taxon>Candidatus Phytoplasma</taxon>
        <taxon>16SrXI (Rice yellow dwarf group)</taxon>
    </lineage>
</organism>
<protein>
    <recommendedName>
        <fullName evidence="4">DUF3267 domain-containing protein</fullName>
    </recommendedName>
</protein>
<dbReference type="Proteomes" id="UP001210120">
    <property type="component" value="Chromosome"/>
</dbReference>
<evidence type="ECO:0000256" key="1">
    <source>
        <dbReference type="SAM" id="Phobius"/>
    </source>
</evidence>
<sequence>MTVFNWIRLIFELNIEFSLKLILSFFLFFCIYNLIFLFFCFFAFIKNNFWKSSKISEFSIKQFYLCNYNHQCKIAYLSFSFTFIHDIFHKFISFVLTSLIRRIETPKMILNTFISLMISVFAFLVTYFLIYCFCIFLKNIFLKLKKRSFCFPKKSFRSLYQEYIFYFVDNIHFWFLIMIWFLVHNLCYSIYERIFWDFLHDLILFSFVGWFSNFLF</sequence>
<proteinExistence type="predicted"/>
<evidence type="ECO:0000313" key="3">
    <source>
        <dbReference type="Proteomes" id="UP001210120"/>
    </source>
</evidence>
<evidence type="ECO:0000313" key="2">
    <source>
        <dbReference type="EMBL" id="WBL31224.1"/>
    </source>
</evidence>
<feature type="transmembrane region" description="Helical" evidence="1">
    <location>
        <begin position="21"/>
        <end position="45"/>
    </location>
</feature>
<evidence type="ECO:0008006" key="4">
    <source>
        <dbReference type="Google" id="ProtNLM"/>
    </source>
</evidence>
<name>A0ABY7M0S2_9MOLU</name>